<reference evidence="2 3" key="1">
    <citation type="submission" date="2017-06" db="EMBL/GenBank/DDBJ databases">
        <authorList>
            <person name="Kim H.J."/>
            <person name="Triplett B.A."/>
        </authorList>
    </citation>
    <scope>NUCLEOTIDE SEQUENCE [LARGE SCALE GENOMIC DNA]</scope>
    <source>
        <strain evidence="2 3">B29T1</strain>
    </source>
</reference>
<sequence length="123" mass="13466">MATINNPSYAPKFDIESVLALYKSNIETCVAAQKIMFDFSQTLAKRQVETVKESFAKAEALMKGFDGKKLPQSYVDDAKAAIEKALADVKEAMDMGMKAQNDVVDLFVKRASANFDGVKTMAA</sequence>
<dbReference type="Proteomes" id="UP000197065">
    <property type="component" value="Unassembled WGS sequence"/>
</dbReference>
<protein>
    <submittedName>
        <fullName evidence="2">Phasin family protein</fullName>
    </submittedName>
</protein>
<organism evidence="2 3">
    <name type="scientific">Arboricoccus pini</name>
    <dbReference type="NCBI Taxonomy" id="1963835"/>
    <lineage>
        <taxon>Bacteria</taxon>
        <taxon>Pseudomonadati</taxon>
        <taxon>Pseudomonadota</taxon>
        <taxon>Alphaproteobacteria</taxon>
        <taxon>Geminicoccales</taxon>
        <taxon>Geminicoccaceae</taxon>
        <taxon>Arboricoccus</taxon>
    </lineage>
</organism>
<feature type="domain" description="Phasin" evidence="1">
    <location>
        <begin position="17"/>
        <end position="108"/>
    </location>
</feature>
<dbReference type="RefSeq" id="WP_165769384.1">
    <property type="nucleotide sequence ID" value="NZ_FYEH01000001.1"/>
</dbReference>
<gene>
    <name evidence="2" type="ORF">SAMN07250955_101542</name>
</gene>
<proteinExistence type="predicted"/>
<evidence type="ECO:0000313" key="2">
    <source>
        <dbReference type="EMBL" id="SNB56581.1"/>
    </source>
</evidence>
<dbReference type="InterPro" id="IPR018968">
    <property type="entry name" value="Phasin"/>
</dbReference>
<dbReference type="AlphaFoldDB" id="A0A212QB14"/>
<evidence type="ECO:0000313" key="3">
    <source>
        <dbReference type="Proteomes" id="UP000197065"/>
    </source>
</evidence>
<evidence type="ECO:0000259" key="1">
    <source>
        <dbReference type="Pfam" id="PF09361"/>
    </source>
</evidence>
<dbReference type="Pfam" id="PF09361">
    <property type="entry name" value="Phasin_2"/>
    <property type="match status" value="1"/>
</dbReference>
<name>A0A212QB14_9PROT</name>
<accession>A0A212QB14</accession>
<dbReference type="EMBL" id="FYEH01000001">
    <property type="protein sequence ID" value="SNB56581.1"/>
    <property type="molecule type" value="Genomic_DNA"/>
</dbReference>
<keyword evidence="3" id="KW-1185">Reference proteome</keyword>